<evidence type="ECO:0000256" key="2">
    <source>
        <dbReference type="ARBA" id="ARBA00007779"/>
    </source>
</evidence>
<dbReference type="PANTHER" id="PTHR13018:SF139">
    <property type="entry name" value="PHOSPHATE METABOLISM PROTEIN 7"/>
    <property type="match status" value="1"/>
</dbReference>
<dbReference type="InterPro" id="IPR027815">
    <property type="entry name" value="CSC1/OSCA1-like_cyt"/>
</dbReference>
<dbReference type="Proteomes" id="UP000233469">
    <property type="component" value="Unassembled WGS sequence"/>
</dbReference>
<dbReference type="VEuPathDB" id="FungiDB:FUN_018785"/>
<dbReference type="Pfam" id="PF13967">
    <property type="entry name" value="RSN1_TM"/>
    <property type="match status" value="1"/>
</dbReference>
<organism evidence="13 14">
    <name type="scientific">Rhizophagus irregularis</name>
    <dbReference type="NCBI Taxonomy" id="588596"/>
    <lineage>
        <taxon>Eukaryota</taxon>
        <taxon>Fungi</taxon>
        <taxon>Fungi incertae sedis</taxon>
        <taxon>Mucoromycota</taxon>
        <taxon>Glomeromycotina</taxon>
        <taxon>Glomeromycetes</taxon>
        <taxon>Glomerales</taxon>
        <taxon>Glomeraceae</taxon>
        <taxon>Rhizophagus</taxon>
    </lineage>
</organism>
<evidence type="ECO:0000256" key="8">
    <source>
        <dbReference type="SAM" id="Phobius"/>
    </source>
</evidence>
<evidence type="ECO:0000259" key="12">
    <source>
        <dbReference type="Pfam" id="PF14703"/>
    </source>
</evidence>
<dbReference type="GO" id="GO:0005227">
    <property type="term" value="F:calcium-activated cation channel activity"/>
    <property type="evidence" value="ECO:0007669"/>
    <property type="project" value="InterPro"/>
</dbReference>
<evidence type="ECO:0000313" key="14">
    <source>
        <dbReference type="Proteomes" id="UP000233469"/>
    </source>
</evidence>
<feature type="transmembrane region" description="Helical" evidence="8">
    <location>
        <begin position="371"/>
        <end position="401"/>
    </location>
</feature>
<feature type="transmembrane region" description="Helical" evidence="8">
    <location>
        <begin position="16"/>
        <end position="37"/>
    </location>
</feature>
<dbReference type="InterPro" id="IPR045122">
    <property type="entry name" value="Csc1-like"/>
</dbReference>
<feature type="compositionally biased region" description="Basic and acidic residues" evidence="7">
    <location>
        <begin position="705"/>
        <end position="719"/>
    </location>
</feature>
<dbReference type="Pfam" id="PF12621">
    <property type="entry name" value="PHM7_ext"/>
    <property type="match status" value="1"/>
</dbReference>
<feature type="compositionally biased region" description="Acidic residues" evidence="7">
    <location>
        <begin position="720"/>
        <end position="730"/>
    </location>
</feature>
<dbReference type="VEuPathDB" id="FungiDB:RhiirA1_350669"/>
<keyword evidence="5 8" id="KW-1133">Transmembrane helix</keyword>
<feature type="transmembrane region" description="Helical" evidence="8">
    <location>
        <begin position="516"/>
        <end position="543"/>
    </location>
</feature>
<dbReference type="EMBL" id="LLXL01000021">
    <property type="protein sequence ID" value="PKK80180.1"/>
    <property type="molecule type" value="Genomic_DNA"/>
</dbReference>
<evidence type="ECO:0000256" key="5">
    <source>
        <dbReference type="ARBA" id="ARBA00022989"/>
    </source>
</evidence>
<keyword evidence="6 8" id="KW-0472">Membrane</keyword>
<name>A0A2N1P1Y3_9GLOM</name>
<dbReference type="InterPro" id="IPR032880">
    <property type="entry name" value="CSC1/OSCA1-like_N"/>
</dbReference>
<evidence type="ECO:0000256" key="3">
    <source>
        <dbReference type="ARBA" id="ARBA00022448"/>
    </source>
</evidence>
<proteinExistence type="inferred from homology"/>
<comment type="similarity">
    <text evidence="2">Belongs to the CSC1 (TC 1.A.17) family.</text>
</comment>
<dbReference type="OrthoDB" id="1076608at2759"/>
<comment type="subcellular location">
    <subcellularLocation>
        <location evidence="1">Membrane</location>
        <topology evidence="1">Multi-pass membrane protein</topology>
    </subcellularLocation>
</comment>
<feature type="transmembrane region" description="Helical" evidence="8">
    <location>
        <begin position="589"/>
        <end position="606"/>
    </location>
</feature>
<dbReference type="GO" id="GO:0005886">
    <property type="term" value="C:plasma membrane"/>
    <property type="evidence" value="ECO:0007669"/>
    <property type="project" value="TreeGrafter"/>
</dbReference>
<feature type="domain" description="CSC1/OSCA1-like 7TM region" evidence="9">
    <location>
        <begin position="369"/>
        <end position="646"/>
    </location>
</feature>
<feature type="transmembrane region" description="Helical" evidence="8">
    <location>
        <begin position="100"/>
        <end position="119"/>
    </location>
</feature>
<keyword evidence="3" id="KW-0813">Transport</keyword>
<feature type="region of interest" description="Disordered" evidence="7">
    <location>
        <begin position="705"/>
        <end position="732"/>
    </location>
</feature>
<reference evidence="13 14" key="2">
    <citation type="submission" date="2017-10" db="EMBL/GenBank/DDBJ databases">
        <title>Extensive intraspecific genome diversity in a model arbuscular mycorrhizal fungus.</title>
        <authorList>
            <person name="Chen E.C.H."/>
            <person name="Morin E."/>
            <person name="Baudet D."/>
            <person name="Noel J."/>
            <person name="Ndikumana S."/>
            <person name="Charron P."/>
            <person name="St-Onge C."/>
            <person name="Giorgi J."/>
            <person name="Grigoriev I.V."/>
            <person name="Roux C."/>
            <person name="Martin F.M."/>
            <person name="Corradi N."/>
        </authorList>
    </citation>
    <scope>NUCLEOTIDE SEQUENCE [LARGE SCALE GENOMIC DNA]</scope>
    <source>
        <strain evidence="13 14">C2</strain>
    </source>
</reference>
<dbReference type="Pfam" id="PF02714">
    <property type="entry name" value="RSN1_7TM"/>
    <property type="match status" value="1"/>
</dbReference>
<evidence type="ECO:0000259" key="11">
    <source>
        <dbReference type="Pfam" id="PF13967"/>
    </source>
</evidence>
<feature type="transmembrane region" description="Helical" evidence="8">
    <location>
        <begin position="627"/>
        <end position="648"/>
    </location>
</feature>
<dbReference type="InterPro" id="IPR022257">
    <property type="entry name" value="PHM7_ext"/>
</dbReference>
<feature type="transmembrane region" description="Helical" evidence="8">
    <location>
        <begin position="421"/>
        <end position="449"/>
    </location>
</feature>
<dbReference type="PANTHER" id="PTHR13018">
    <property type="entry name" value="PROBABLE MEMBRANE PROTEIN DUF221-RELATED"/>
    <property type="match status" value="1"/>
</dbReference>
<feature type="domain" description="CSC1/OSCA1-like N-terminal transmembrane" evidence="11">
    <location>
        <begin position="19"/>
        <end position="165"/>
    </location>
</feature>
<evidence type="ECO:0000256" key="1">
    <source>
        <dbReference type="ARBA" id="ARBA00004141"/>
    </source>
</evidence>
<feature type="transmembrane region" description="Helical" evidence="8">
    <location>
        <begin position="144"/>
        <end position="163"/>
    </location>
</feature>
<feature type="transmembrane region" description="Helical" evidence="8">
    <location>
        <begin position="654"/>
        <end position="676"/>
    </location>
</feature>
<feature type="domain" description="10TM putative phosphate transporter extracellular tail" evidence="10">
    <location>
        <begin position="741"/>
        <end position="807"/>
    </location>
</feature>
<evidence type="ECO:0000259" key="10">
    <source>
        <dbReference type="Pfam" id="PF12621"/>
    </source>
</evidence>
<reference evidence="13 14" key="1">
    <citation type="submission" date="2016-04" db="EMBL/GenBank/DDBJ databases">
        <title>Genome analyses suggest a sexual origin of heterokaryosis in a supposedly ancient asexual fungus.</title>
        <authorList>
            <person name="Ropars J."/>
            <person name="Sedzielewska K."/>
            <person name="Noel J."/>
            <person name="Charron P."/>
            <person name="Farinelli L."/>
            <person name="Marton T."/>
            <person name="Kruger M."/>
            <person name="Pelin A."/>
            <person name="Brachmann A."/>
            <person name="Corradi N."/>
        </authorList>
    </citation>
    <scope>NUCLEOTIDE SEQUENCE [LARGE SCALE GENOMIC DNA]</scope>
    <source>
        <strain evidence="13 14">C2</strain>
    </source>
</reference>
<feature type="domain" description="CSC1/OSCA1-like cytosolic" evidence="12">
    <location>
        <begin position="189"/>
        <end position="358"/>
    </location>
</feature>
<evidence type="ECO:0000256" key="7">
    <source>
        <dbReference type="SAM" id="MobiDB-lite"/>
    </source>
</evidence>
<comment type="caution">
    <text evidence="13">The sequence shown here is derived from an EMBL/GenBank/DDBJ whole genome shotgun (WGS) entry which is preliminary data.</text>
</comment>
<dbReference type="AlphaFoldDB" id="A0A2N1P1Y3"/>
<accession>A0A2N1P1Y3</accession>
<protein>
    <submittedName>
        <fullName evidence="13">DUF221-domain-containing protein</fullName>
    </submittedName>
</protein>
<dbReference type="Pfam" id="PF14703">
    <property type="entry name" value="PHM7_cyt"/>
    <property type="match status" value="1"/>
</dbReference>
<evidence type="ECO:0000256" key="4">
    <source>
        <dbReference type="ARBA" id="ARBA00022692"/>
    </source>
</evidence>
<evidence type="ECO:0000313" key="13">
    <source>
        <dbReference type="EMBL" id="PKK80180.1"/>
    </source>
</evidence>
<evidence type="ECO:0000259" key="9">
    <source>
        <dbReference type="Pfam" id="PF02714"/>
    </source>
</evidence>
<keyword evidence="4 8" id="KW-0812">Transmembrane</keyword>
<evidence type="ECO:0000256" key="6">
    <source>
        <dbReference type="ARBA" id="ARBA00023136"/>
    </source>
</evidence>
<dbReference type="InterPro" id="IPR003864">
    <property type="entry name" value="CSC1/OSCA1-like_7TM"/>
</dbReference>
<dbReference type="VEuPathDB" id="FungiDB:RhiirFUN_015227"/>
<sequence length="850" mass="96353">MSQDLASQQQSTDSSIATFTSSLVFNVAVTIGIFVAFDILRKRNKKVYEPRTYLVPESNRSEPLPPGLFAWILPVLKISDEEVIKRIGLDSYMFLRFMKLFMILFAIFSIFGLAVLLPINSVNQGDNQGLEKFTIGNIRDEKRLWSHVIFTWLFSGIIMYALYREFNTFIRLRHEYHTTDEYRNSPRATTILVTGIPKELNNSESLKALFDIFPGGVKRIWLNRDPSKLAKATAKREAIVNNLEGAATNYIIQYAKDSTKPEFRESNVENGNSPNIKRPQHSSKLPIIGKKVDSLETYSNDLNDINHQISELQKNPNDFKRLNSAFIQFNDYVGAQLAATSTVPKLINISPDDIIWENLNLTSKQKMIRRVISLSVVIGIVIIWMSAVTFVAGISTLSELAKLKPLKFLEGLNNAEGNLKVLVGIIQGILPAVALNILMMILVIVLRFLSRFEGNVTNSGVDLSLQSKYYFHLVMNVLLVTTFANGILQSLPKLVNNPTQSIEILANNLPRASTFFLTYILLTITACALEIFQIGPLIMNFIFKKFLVKTPRKIWELEKTMPFQDWGTGFPPHIMIASIGIVYSTIQPIILPIVTLHFALYYLVYRHQFLYVYDKLNQTGGLLFPKAIYQVFTGIYIFQLTLTGLMFLNGGFVQGVLCIILLVLSVGVLLAMKLIFKHNPRAEFLPVDLMGVIDMKTRNLLVGKNQDKQISSEKEPIRNDDDDDDDDDNDDYTRADVLHINEGDEKDLDDDYGASTFTHPALVAIQPSVWIPNDQNGSNDMVNKFRKDGIKSTNQGASLDKNHKVIIDLDKIPLEFRDDQYAKSKKANKKREVKQLKEQIDEIEEEIGER</sequence>
<gene>
    <name evidence="13" type="ORF">RhiirC2_768354</name>
</gene>